<feature type="domain" description="Inner membrane protein YgaP-like transmembrane" evidence="2">
    <location>
        <begin position="11"/>
        <end position="65"/>
    </location>
</feature>
<comment type="caution">
    <text evidence="3">The sequence shown here is derived from an EMBL/GenBank/DDBJ whole genome shotgun (WGS) entry which is preliminary data.</text>
</comment>
<name>A0ABQ2KE15_9NOCA</name>
<sequence>MPNLPRHQGWSIERLVPLLAGAFVLISVLLAVTFSQWWLIFTGFVGANLLFYSAVGWCPATLLLQRAGVPATSADCPTPRR</sequence>
<dbReference type="EMBL" id="BMNE01000003">
    <property type="protein sequence ID" value="GGN78846.1"/>
    <property type="molecule type" value="Genomic_DNA"/>
</dbReference>
<dbReference type="Proteomes" id="UP000658127">
    <property type="component" value="Unassembled WGS sequence"/>
</dbReference>
<gene>
    <name evidence="3" type="ORF">GCM10011610_26830</name>
</gene>
<dbReference type="Pfam" id="PF11127">
    <property type="entry name" value="YgaP-like_TM"/>
    <property type="match status" value="1"/>
</dbReference>
<dbReference type="Gene3D" id="6.10.140.1340">
    <property type="match status" value="1"/>
</dbReference>
<keyword evidence="1" id="KW-1133">Transmembrane helix</keyword>
<feature type="transmembrane region" description="Helical" evidence="1">
    <location>
        <begin position="38"/>
        <end position="58"/>
    </location>
</feature>
<accession>A0ABQ2KE15</accession>
<evidence type="ECO:0000313" key="3">
    <source>
        <dbReference type="EMBL" id="GGN78846.1"/>
    </source>
</evidence>
<keyword evidence="1" id="KW-0472">Membrane</keyword>
<feature type="transmembrane region" description="Helical" evidence="1">
    <location>
        <begin position="12"/>
        <end position="32"/>
    </location>
</feature>
<dbReference type="RefSeq" id="WP_189027772.1">
    <property type="nucleotide sequence ID" value="NZ_BMNE01000003.1"/>
</dbReference>
<evidence type="ECO:0000313" key="4">
    <source>
        <dbReference type="Proteomes" id="UP000658127"/>
    </source>
</evidence>
<dbReference type="InterPro" id="IPR021309">
    <property type="entry name" value="YgaP-like_TM"/>
</dbReference>
<evidence type="ECO:0000256" key="1">
    <source>
        <dbReference type="SAM" id="Phobius"/>
    </source>
</evidence>
<organism evidence="3 4">
    <name type="scientific">Nocardia rhizosphaerihabitans</name>
    <dbReference type="NCBI Taxonomy" id="1691570"/>
    <lineage>
        <taxon>Bacteria</taxon>
        <taxon>Bacillati</taxon>
        <taxon>Actinomycetota</taxon>
        <taxon>Actinomycetes</taxon>
        <taxon>Mycobacteriales</taxon>
        <taxon>Nocardiaceae</taxon>
        <taxon>Nocardia</taxon>
    </lineage>
</organism>
<protein>
    <recommendedName>
        <fullName evidence="2">Inner membrane protein YgaP-like transmembrane domain-containing protein</fullName>
    </recommendedName>
</protein>
<reference evidence="4" key="1">
    <citation type="journal article" date="2019" name="Int. J. Syst. Evol. Microbiol.">
        <title>The Global Catalogue of Microorganisms (GCM) 10K type strain sequencing project: providing services to taxonomists for standard genome sequencing and annotation.</title>
        <authorList>
            <consortium name="The Broad Institute Genomics Platform"/>
            <consortium name="The Broad Institute Genome Sequencing Center for Infectious Disease"/>
            <person name="Wu L."/>
            <person name="Ma J."/>
        </authorList>
    </citation>
    <scope>NUCLEOTIDE SEQUENCE [LARGE SCALE GENOMIC DNA]</scope>
    <source>
        <strain evidence="4">CGMCC 4.7329</strain>
    </source>
</reference>
<keyword evidence="1" id="KW-0812">Transmembrane</keyword>
<keyword evidence="4" id="KW-1185">Reference proteome</keyword>
<evidence type="ECO:0000259" key="2">
    <source>
        <dbReference type="Pfam" id="PF11127"/>
    </source>
</evidence>
<proteinExistence type="predicted"/>